<organism evidence="3 4">
    <name type="scientific">Brachybacterium fresconis</name>
    <dbReference type="NCBI Taxonomy" id="173363"/>
    <lineage>
        <taxon>Bacteria</taxon>
        <taxon>Bacillati</taxon>
        <taxon>Actinomycetota</taxon>
        <taxon>Actinomycetes</taxon>
        <taxon>Micrococcales</taxon>
        <taxon>Dermabacteraceae</taxon>
        <taxon>Brachybacterium</taxon>
    </lineage>
</organism>
<evidence type="ECO:0000313" key="3">
    <source>
        <dbReference type="EMBL" id="MBP2407587.1"/>
    </source>
</evidence>
<evidence type="ECO:0000259" key="2">
    <source>
        <dbReference type="Pfam" id="PF01593"/>
    </source>
</evidence>
<accession>A0ABS4YFL4</accession>
<reference evidence="3 4" key="1">
    <citation type="submission" date="2021-03" db="EMBL/GenBank/DDBJ databases">
        <title>Sequencing the genomes of 1000 actinobacteria strains.</title>
        <authorList>
            <person name="Klenk H.-P."/>
        </authorList>
    </citation>
    <scope>NUCLEOTIDE SEQUENCE [LARGE SCALE GENOMIC DNA]</scope>
    <source>
        <strain evidence="3 4">DSM 14564</strain>
    </source>
</reference>
<feature type="domain" description="Amine oxidase" evidence="2">
    <location>
        <begin position="35"/>
        <end position="487"/>
    </location>
</feature>
<feature type="region of interest" description="Disordered" evidence="1">
    <location>
        <begin position="1"/>
        <end position="23"/>
    </location>
</feature>
<dbReference type="InterPro" id="IPR050464">
    <property type="entry name" value="Zeta_carotene_desat/Oxidored"/>
</dbReference>
<dbReference type="InterPro" id="IPR002937">
    <property type="entry name" value="Amino_oxidase"/>
</dbReference>
<keyword evidence="4" id="KW-1185">Reference proteome</keyword>
<dbReference type="SUPFAM" id="SSF51905">
    <property type="entry name" value="FAD/NAD(P)-binding domain"/>
    <property type="match status" value="1"/>
</dbReference>
<dbReference type="EMBL" id="JAGIOC010000001">
    <property type="protein sequence ID" value="MBP2407587.1"/>
    <property type="molecule type" value="Genomic_DNA"/>
</dbReference>
<sequence>MSTAPRDPHALRIPPEPGLSAPARPRSVAVIGGGIAGLAAATALAERGVEVTLWEATDRLGGRVAAWPLDGGRTMSRGFHAFFRQYYNLRSLLRRVDPGLRRLVPIDDYPLQRADGLVDSFAAIPRTPPWNLVGFVLRSPSFPLRALAGIDLRTALELIDVDFPSTHSRFDGVSAAQFLDRLRFPRGARHLALEVFARSFFAHPEDFAAGELVAMFHTYFVGSSEGLLFDVPADDYDTTLWAPLGEHLTHLGVTIRTSARVTSLAQRSATWCVASEDGEVDVDAVVLATDPRTTRDLVAGLDPDLAGSAPGAEAVGTWQRDIADQRNAPPFAVLRLWLDGRVDPSRQAFCGTSGYAVLDNVTVLERYEQGARRWSEDHDGSVLELHAYALDADRDPRLVDPDRVRRLLLADLRGVYPETTDLAIVAEELRIDDDCGLVDLEPRSRQPGVVTPLTGLVLAGDRIVCDYPVALMERAATTGFLAANELLHSWGVVGHDLISPPMRGLLRRGVLGRIRRPRPSEAPRP</sequence>
<feature type="compositionally biased region" description="Basic and acidic residues" evidence="1">
    <location>
        <begin position="1"/>
        <end position="10"/>
    </location>
</feature>
<dbReference type="Proteomes" id="UP000698222">
    <property type="component" value="Unassembled WGS sequence"/>
</dbReference>
<gene>
    <name evidence="3" type="ORF">JOF44_000490</name>
</gene>
<dbReference type="Pfam" id="PF01593">
    <property type="entry name" value="Amino_oxidase"/>
    <property type="match status" value="1"/>
</dbReference>
<protein>
    <submittedName>
        <fullName evidence="3">Isorenieratene synthase</fullName>
    </submittedName>
</protein>
<dbReference type="Gene3D" id="3.50.50.60">
    <property type="entry name" value="FAD/NAD(P)-binding domain"/>
    <property type="match status" value="1"/>
</dbReference>
<evidence type="ECO:0000313" key="4">
    <source>
        <dbReference type="Proteomes" id="UP000698222"/>
    </source>
</evidence>
<dbReference type="RefSeq" id="WP_209886966.1">
    <property type="nucleotide sequence ID" value="NZ_BAAAJV010000011.1"/>
</dbReference>
<proteinExistence type="predicted"/>
<comment type="caution">
    <text evidence="3">The sequence shown here is derived from an EMBL/GenBank/DDBJ whole genome shotgun (WGS) entry which is preliminary data.</text>
</comment>
<dbReference type="PANTHER" id="PTHR42923:SF43">
    <property type="entry name" value="AMINE OXIDASE"/>
    <property type="match status" value="1"/>
</dbReference>
<name>A0ABS4YFL4_9MICO</name>
<dbReference type="PANTHER" id="PTHR42923">
    <property type="entry name" value="PROTOPORPHYRINOGEN OXIDASE"/>
    <property type="match status" value="1"/>
</dbReference>
<dbReference type="InterPro" id="IPR036188">
    <property type="entry name" value="FAD/NAD-bd_sf"/>
</dbReference>
<dbReference type="PRINTS" id="PR00419">
    <property type="entry name" value="ADXRDTASE"/>
</dbReference>
<dbReference type="Gene3D" id="3.40.50.720">
    <property type="entry name" value="NAD(P)-binding Rossmann-like Domain"/>
    <property type="match status" value="1"/>
</dbReference>
<evidence type="ECO:0000256" key="1">
    <source>
        <dbReference type="SAM" id="MobiDB-lite"/>
    </source>
</evidence>